<reference evidence="2" key="1">
    <citation type="journal article" date="2017" name="Genome Biol.">
        <title>Comparative genomics reveals high biological diversity and specific adaptations in the industrially and medically important fungal genus Aspergillus.</title>
        <authorList>
            <person name="de Vries R.P."/>
            <person name="Riley R."/>
            <person name="Wiebenga A."/>
            <person name="Aguilar-Osorio G."/>
            <person name="Amillis S."/>
            <person name="Uchima C.A."/>
            <person name="Anderluh G."/>
            <person name="Asadollahi M."/>
            <person name="Askin M."/>
            <person name="Barry K."/>
            <person name="Battaglia E."/>
            <person name="Bayram O."/>
            <person name="Benocci T."/>
            <person name="Braus-Stromeyer S.A."/>
            <person name="Caldana C."/>
            <person name="Canovas D."/>
            <person name="Cerqueira G.C."/>
            <person name="Chen F."/>
            <person name="Chen W."/>
            <person name="Choi C."/>
            <person name="Clum A."/>
            <person name="Dos Santos R.A."/>
            <person name="Damasio A.R."/>
            <person name="Diallinas G."/>
            <person name="Emri T."/>
            <person name="Fekete E."/>
            <person name="Flipphi M."/>
            <person name="Freyberg S."/>
            <person name="Gallo A."/>
            <person name="Gournas C."/>
            <person name="Habgood R."/>
            <person name="Hainaut M."/>
            <person name="Harispe M.L."/>
            <person name="Henrissat B."/>
            <person name="Hilden K.S."/>
            <person name="Hope R."/>
            <person name="Hossain A."/>
            <person name="Karabika E."/>
            <person name="Karaffa L."/>
            <person name="Karanyi Z."/>
            <person name="Krasevec N."/>
            <person name="Kuo A."/>
            <person name="Kusch H."/>
            <person name="LaButti K."/>
            <person name="Lagendijk E.L."/>
            <person name="Lapidus A."/>
            <person name="Levasseur A."/>
            <person name="Lindquist E."/>
            <person name="Lipzen A."/>
            <person name="Logrieco A.F."/>
            <person name="MacCabe A."/>
            <person name="Maekelae M.R."/>
            <person name="Malavazi I."/>
            <person name="Melin P."/>
            <person name="Meyer V."/>
            <person name="Mielnichuk N."/>
            <person name="Miskei M."/>
            <person name="Molnar A.P."/>
            <person name="Mule G."/>
            <person name="Ngan C.Y."/>
            <person name="Orejas M."/>
            <person name="Orosz E."/>
            <person name="Ouedraogo J.P."/>
            <person name="Overkamp K.M."/>
            <person name="Park H.-S."/>
            <person name="Perrone G."/>
            <person name="Piumi F."/>
            <person name="Punt P.J."/>
            <person name="Ram A.F."/>
            <person name="Ramon A."/>
            <person name="Rauscher S."/>
            <person name="Record E."/>
            <person name="Riano-Pachon D.M."/>
            <person name="Robert V."/>
            <person name="Roehrig J."/>
            <person name="Ruller R."/>
            <person name="Salamov A."/>
            <person name="Salih N.S."/>
            <person name="Samson R.A."/>
            <person name="Sandor E."/>
            <person name="Sanguinetti M."/>
            <person name="Schuetze T."/>
            <person name="Sepcic K."/>
            <person name="Shelest E."/>
            <person name="Sherlock G."/>
            <person name="Sophianopoulou V."/>
            <person name="Squina F.M."/>
            <person name="Sun H."/>
            <person name="Susca A."/>
            <person name="Todd R.B."/>
            <person name="Tsang A."/>
            <person name="Unkles S.E."/>
            <person name="van de Wiele N."/>
            <person name="van Rossen-Uffink D."/>
            <person name="Oliveira J.V."/>
            <person name="Vesth T.C."/>
            <person name="Visser J."/>
            <person name="Yu J.-H."/>
            <person name="Zhou M."/>
            <person name="Andersen M.R."/>
            <person name="Archer D.B."/>
            <person name="Baker S.E."/>
            <person name="Benoit I."/>
            <person name="Brakhage A.A."/>
            <person name="Braus G.H."/>
            <person name="Fischer R."/>
            <person name="Frisvad J.C."/>
            <person name="Goldman G.H."/>
            <person name="Houbraken J."/>
            <person name="Oakley B."/>
            <person name="Pocsi I."/>
            <person name="Scazzocchio C."/>
            <person name="Seiboth B."/>
            <person name="vanKuyk P.A."/>
            <person name="Wortman J."/>
            <person name="Dyer P.S."/>
            <person name="Grigoriev I.V."/>
        </authorList>
    </citation>
    <scope>NUCLEOTIDE SEQUENCE [LARGE SCALE GENOMIC DNA]</scope>
    <source>
        <strain evidence="2">CBS 593.65</strain>
    </source>
</reference>
<protein>
    <submittedName>
        <fullName evidence="1">Uncharacterized protein</fullName>
    </submittedName>
</protein>
<sequence>MPVDHQKLGLSDWSNIEPLFDKAINTPTEITPHEKHQIAQWPLREEMEAQCQKQFNRSISDLLQAAVIDRDSLTCSEATLIRQGFHDIDRLAYTERQAVARRRRRFEQLLWDKYQQALGSVLLPVEIKAWNAVTDDEWFNEKLRTSLQHTRNPFVDSGPAPWVQKIIDQGDSKPWGYIIYCFRLNTRWQNFQSKFNDRVFLAPSVGVGSDQIRRTKLTEFLNFDGPEDDLVLLRQNFRGLRDKGHLKRGLLPHVFLYATSESRDSWKLEGRYYPWIWAVDPDWPLDGADEDGYDGRVPVAWGITYDRFYNFISTRRFSLKDIWRDLNQMRELMADEPQPGWGFTKLR</sequence>
<gene>
    <name evidence="1" type="ORF">ASPSYDRAFT_151147</name>
</gene>
<dbReference type="AlphaFoldDB" id="A0A1L9TIG0"/>
<evidence type="ECO:0000313" key="2">
    <source>
        <dbReference type="Proteomes" id="UP000184356"/>
    </source>
</evidence>
<proteinExistence type="predicted"/>
<dbReference type="OrthoDB" id="4777915at2759"/>
<accession>A0A1L9TIG0</accession>
<organism evidence="1 2">
    <name type="scientific">Aspergillus sydowii CBS 593.65</name>
    <dbReference type="NCBI Taxonomy" id="1036612"/>
    <lineage>
        <taxon>Eukaryota</taxon>
        <taxon>Fungi</taxon>
        <taxon>Dikarya</taxon>
        <taxon>Ascomycota</taxon>
        <taxon>Pezizomycotina</taxon>
        <taxon>Eurotiomycetes</taxon>
        <taxon>Eurotiomycetidae</taxon>
        <taxon>Eurotiales</taxon>
        <taxon>Aspergillaceae</taxon>
        <taxon>Aspergillus</taxon>
        <taxon>Aspergillus subgen. Nidulantes</taxon>
    </lineage>
</organism>
<dbReference type="EMBL" id="KV878586">
    <property type="protein sequence ID" value="OJJ59210.1"/>
    <property type="molecule type" value="Genomic_DNA"/>
</dbReference>
<dbReference type="Proteomes" id="UP000184356">
    <property type="component" value="Unassembled WGS sequence"/>
</dbReference>
<dbReference type="GeneID" id="63758147"/>
<dbReference type="VEuPathDB" id="FungiDB:ASPSYDRAFT_151147"/>
<dbReference type="RefSeq" id="XP_040703016.1">
    <property type="nucleotide sequence ID" value="XM_040842074.1"/>
</dbReference>
<evidence type="ECO:0000313" key="1">
    <source>
        <dbReference type="EMBL" id="OJJ59210.1"/>
    </source>
</evidence>
<keyword evidence="2" id="KW-1185">Reference proteome</keyword>
<name>A0A1L9TIG0_9EURO</name>